<accession>A0A371D687</accession>
<gene>
    <name evidence="1" type="ORF">OH76DRAFT_1456528</name>
</gene>
<organism evidence="1 2">
    <name type="scientific">Lentinus brumalis</name>
    <dbReference type="NCBI Taxonomy" id="2498619"/>
    <lineage>
        <taxon>Eukaryota</taxon>
        <taxon>Fungi</taxon>
        <taxon>Dikarya</taxon>
        <taxon>Basidiomycota</taxon>
        <taxon>Agaricomycotina</taxon>
        <taxon>Agaricomycetes</taxon>
        <taxon>Polyporales</taxon>
        <taxon>Polyporaceae</taxon>
        <taxon>Lentinus</taxon>
    </lineage>
</organism>
<dbReference type="AlphaFoldDB" id="A0A371D687"/>
<evidence type="ECO:0000313" key="1">
    <source>
        <dbReference type="EMBL" id="RDX48053.1"/>
    </source>
</evidence>
<reference evidence="1 2" key="1">
    <citation type="journal article" date="2018" name="Biotechnol. Biofuels">
        <title>Integrative visual omics of the white-rot fungus Polyporus brumalis exposes the biotechnological potential of its oxidative enzymes for delignifying raw plant biomass.</title>
        <authorList>
            <person name="Miyauchi S."/>
            <person name="Rancon A."/>
            <person name="Drula E."/>
            <person name="Hage H."/>
            <person name="Chaduli D."/>
            <person name="Favel A."/>
            <person name="Grisel S."/>
            <person name="Henrissat B."/>
            <person name="Herpoel-Gimbert I."/>
            <person name="Ruiz-Duenas F.J."/>
            <person name="Chevret D."/>
            <person name="Hainaut M."/>
            <person name="Lin J."/>
            <person name="Wang M."/>
            <person name="Pangilinan J."/>
            <person name="Lipzen A."/>
            <person name="Lesage-Meessen L."/>
            <person name="Navarro D."/>
            <person name="Riley R."/>
            <person name="Grigoriev I.V."/>
            <person name="Zhou S."/>
            <person name="Raouche S."/>
            <person name="Rosso M.N."/>
        </authorList>
    </citation>
    <scope>NUCLEOTIDE SEQUENCE [LARGE SCALE GENOMIC DNA]</scope>
    <source>
        <strain evidence="1 2">BRFM 1820</strain>
    </source>
</reference>
<evidence type="ECO:0000313" key="2">
    <source>
        <dbReference type="Proteomes" id="UP000256964"/>
    </source>
</evidence>
<keyword evidence="2" id="KW-1185">Reference proteome</keyword>
<dbReference type="OrthoDB" id="3253416at2759"/>
<protein>
    <submittedName>
        <fullName evidence="1">Uncharacterized protein</fullName>
    </submittedName>
</protein>
<dbReference type="Proteomes" id="UP000256964">
    <property type="component" value="Unassembled WGS sequence"/>
</dbReference>
<proteinExistence type="predicted"/>
<dbReference type="STRING" id="139420.A0A371D687"/>
<name>A0A371D687_9APHY</name>
<sequence>MSQYTFRLNTKPTYSERMTEARSELRRIIKEQLCGITNDRNAAMGWSRKAYMKNVVQRYRVRIEGWPLNEVPFRNLSDVSNLPKLELLLRGWKEGTIRFAPITEAQYAAMVADPSPWIGTPEPAAEGAEPAESED</sequence>
<dbReference type="EMBL" id="KZ857414">
    <property type="protein sequence ID" value="RDX48053.1"/>
    <property type="molecule type" value="Genomic_DNA"/>
</dbReference>